<dbReference type="CDD" id="cd00770">
    <property type="entry name" value="SerRS_core"/>
    <property type="match status" value="1"/>
</dbReference>
<dbReference type="NCBIfam" id="TIGR00414">
    <property type="entry name" value="serS"/>
    <property type="match status" value="1"/>
</dbReference>
<keyword evidence="10" id="KW-0175">Coiled coil</keyword>
<feature type="binding site" evidence="9">
    <location>
        <begin position="273"/>
        <end position="275"/>
    </location>
    <ligand>
        <name>ATP</name>
        <dbReference type="ChEBI" id="CHEBI:30616"/>
    </ligand>
</feature>
<dbReference type="SUPFAM" id="SSF55681">
    <property type="entry name" value="Class II aaRS and biotin synthetases"/>
    <property type="match status" value="1"/>
</dbReference>
<dbReference type="PIRSF" id="PIRSF001529">
    <property type="entry name" value="Ser-tRNA-synth_IIa"/>
    <property type="match status" value="1"/>
</dbReference>
<dbReference type="Pfam" id="PF00587">
    <property type="entry name" value="tRNA-synt_2b"/>
    <property type="match status" value="1"/>
</dbReference>
<feature type="binding site" evidence="9">
    <location>
        <begin position="362"/>
        <end position="365"/>
    </location>
    <ligand>
        <name>ATP</name>
        <dbReference type="ChEBI" id="CHEBI:30616"/>
    </ligand>
</feature>
<dbReference type="InterPro" id="IPR010978">
    <property type="entry name" value="tRNA-bd_arm"/>
</dbReference>
<feature type="coiled-coil region" evidence="10">
    <location>
        <begin position="30"/>
        <end position="99"/>
    </location>
</feature>
<dbReference type="GO" id="GO:0004828">
    <property type="term" value="F:serine-tRNA ligase activity"/>
    <property type="evidence" value="ECO:0007669"/>
    <property type="project" value="UniProtKB-UniRule"/>
</dbReference>
<dbReference type="InterPro" id="IPR015866">
    <property type="entry name" value="Ser-tRNA-synth_1_N"/>
</dbReference>
<evidence type="ECO:0000256" key="6">
    <source>
        <dbReference type="ARBA" id="ARBA00023146"/>
    </source>
</evidence>
<dbReference type="Gene3D" id="3.30.930.10">
    <property type="entry name" value="Bira Bifunctional Protein, Domain 2"/>
    <property type="match status" value="1"/>
</dbReference>
<dbReference type="PRINTS" id="PR00981">
    <property type="entry name" value="TRNASYNTHSER"/>
</dbReference>
<feature type="site" description="Important for serine binding" evidence="8">
    <location>
        <position position="397"/>
    </location>
</feature>
<dbReference type="InterPro" id="IPR042103">
    <property type="entry name" value="SerRS_1_N_sf"/>
</dbReference>
<evidence type="ECO:0000256" key="8">
    <source>
        <dbReference type="PIRSR" id="PIRSR001529-1"/>
    </source>
</evidence>
<dbReference type="GO" id="GO:0006434">
    <property type="term" value="P:seryl-tRNA aminoacylation"/>
    <property type="evidence" value="ECO:0007669"/>
    <property type="project" value="UniProtKB-UniRule"/>
</dbReference>
<accession>A0A1G1XQM2</accession>
<feature type="binding site" evidence="8">
    <location>
        <position position="273"/>
    </location>
    <ligand>
        <name>L-serine</name>
        <dbReference type="ChEBI" id="CHEBI:33384"/>
    </ligand>
</feature>
<dbReference type="GO" id="GO:0005737">
    <property type="term" value="C:cytoplasm"/>
    <property type="evidence" value="ECO:0007669"/>
    <property type="project" value="UniProtKB-UniRule"/>
</dbReference>
<keyword evidence="6" id="KW-0030">Aminoacyl-tRNA synthetase</keyword>
<evidence type="ECO:0000256" key="5">
    <source>
        <dbReference type="ARBA" id="ARBA00022917"/>
    </source>
</evidence>
<evidence type="ECO:0000313" key="13">
    <source>
        <dbReference type="Proteomes" id="UP000176498"/>
    </source>
</evidence>
<evidence type="ECO:0000256" key="10">
    <source>
        <dbReference type="SAM" id="Coils"/>
    </source>
</evidence>
<dbReference type="InterPro" id="IPR002317">
    <property type="entry name" value="Ser-tRNA-ligase_type_1"/>
</dbReference>
<keyword evidence="4 9" id="KW-0067">ATP-binding</keyword>
<dbReference type="Pfam" id="PF02403">
    <property type="entry name" value="Seryl_tRNA_N"/>
    <property type="match status" value="1"/>
</dbReference>
<dbReference type="InterPro" id="IPR006195">
    <property type="entry name" value="aa-tRNA-synth_II"/>
</dbReference>
<keyword evidence="3" id="KW-0547">Nucleotide-binding</keyword>
<dbReference type="GO" id="GO:0005524">
    <property type="term" value="F:ATP binding"/>
    <property type="evidence" value="ECO:0007669"/>
    <property type="project" value="UniProtKB-KW"/>
</dbReference>
<keyword evidence="5" id="KW-0648">Protein biosynthesis</keyword>
<feature type="binding site" evidence="8">
    <location>
        <position position="296"/>
    </location>
    <ligand>
        <name>L-serine</name>
        <dbReference type="ChEBI" id="CHEBI:33384"/>
    </ligand>
</feature>
<evidence type="ECO:0000259" key="11">
    <source>
        <dbReference type="PROSITE" id="PS50862"/>
    </source>
</evidence>
<protein>
    <recommendedName>
        <fullName evidence="1 7">Serine--tRNA ligase</fullName>
        <ecNumber evidence="1 7">6.1.1.11</ecNumber>
    </recommendedName>
</protein>
<dbReference type="InterPro" id="IPR033729">
    <property type="entry name" value="SerRS_core"/>
</dbReference>
<dbReference type="SUPFAM" id="SSF46589">
    <property type="entry name" value="tRNA-binding arm"/>
    <property type="match status" value="1"/>
</dbReference>
<gene>
    <name evidence="12" type="ORF">A2Y82_04555</name>
</gene>
<comment type="caution">
    <text evidence="12">The sequence shown here is derived from an EMBL/GenBank/DDBJ whole genome shotgun (WGS) entry which is preliminary data.</text>
</comment>
<dbReference type="InterPro" id="IPR002314">
    <property type="entry name" value="aa-tRNA-synt_IIb"/>
</dbReference>
<evidence type="ECO:0000313" key="12">
    <source>
        <dbReference type="EMBL" id="OGY42393.1"/>
    </source>
</evidence>
<proteinExistence type="predicted"/>
<keyword evidence="2 12" id="KW-0436">Ligase</keyword>
<evidence type="ECO:0000256" key="1">
    <source>
        <dbReference type="ARBA" id="ARBA00012840"/>
    </source>
</evidence>
<feature type="binding site" evidence="8">
    <location>
        <position position="395"/>
    </location>
    <ligand>
        <name>L-serine</name>
        <dbReference type="ChEBI" id="CHEBI:33384"/>
    </ligand>
</feature>
<organism evidence="12 13">
    <name type="scientific">Candidatus Buchananbacteria bacterium RBG_13_36_9</name>
    <dbReference type="NCBI Taxonomy" id="1797530"/>
    <lineage>
        <taxon>Bacteria</taxon>
        <taxon>Candidatus Buchananiibacteriota</taxon>
    </lineage>
</organism>
<dbReference type="InterPro" id="IPR045864">
    <property type="entry name" value="aa-tRNA-synth_II/BPL/LPL"/>
</dbReference>
<name>A0A1G1XQM2_9BACT</name>
<sequence length="439" mass="50404">MLDINYIKENLKEIKKAAKNKKIDVDLDKLLKLDEKRRQLIKETDELRQKRNEIAESLKDSKKRTPKIIAEGKTIKDKIIALENDLNNVSAEFEELMVKVPTIPSEDTPIGKSDKDNVEVYKWGEPRKFDFKTKDYMELAADLNLIDFDRGAKVAGYRGYYVKNEAVLLQMGLMMYALSKLVAKGFTPIIPPTLVKEFVLFGSGYFAGKNYNPETDEIYKIANDEKLADGTLKKEGKFLIGTAEPSLLSYYADEVLEEKELPIRFVGFCQCYRSEIGSYGKDTKGIYRVHEFMKVEQVCLTKADIKESDKMHQEMISISKELHEDLKLPYRQIQICTGDMSAGKYKMFDLEAWIPSRNGYGETGSASNFLDWQSRRLNVRYKDKEGNKKFVHMINNTAIPSPRFLIAIIENYQNADGSITIPEVLRPYLNNQEKISPAK</sequence>
<evidence type="ECO:0000256" key="9">
    <source>
        <dbReference type="PIRSR" id="PIRSR001529-2"/>
    </source>
</evidence>
<evidence type="ECO:0000256" key="7">
    <source>
        <dbReference type="NCBIfam" id="TIGR00414"/>
    </source>
</evidence>
<feature type="binding site" evidence="9">
    <location>
        <begin position="289"/>
        <end position="292"/>
    </location>
    <ligand>
        <name>ATP</name>
        <dbReference type="ChEBI" id="CHEBI:30616"/>
    </ligand>
</feature>
<dbReference type="Gene3D" id="1.10.287.40">
    <property type="entry name" value="Serine-tRNA synthetase, tRNA binding domain"/>
    <property type="match status" value="1"/>
</dbReference>
<evidence type="ECO:0000256" key="4">
    <source>
        <dbReference type="ARBA" id="ARBA00022840"/>
    </source>
</evidence>
<dbReference type="PROSITE" id="PS50862">
    <property type="entry name" value="AA_TRNA_LIGASE_II"/>
    <property type="match status" value="1"/>
</dbReference>
<feature type="binding site" evidence="8">
    <location>
        <position position="242"/>
    </location>
    <ligand>
        <name>L-serine</name>
        <dbReference type="ChEBI" id="CHEBI:33384"/>
    </ligand>
</feature>
<evidence type="ECO:0000256" key="3">
    <source>
        <dbReference type="ARBA" id="ARBA00022741"/>
    </source>
</evidence>
<reference evidence="12 13" key="1">
    <citation type="journal article" date="2016" name="Nat. Commun.">
        <title>Thousands of microbial genomes shed light on interconnected biogeochemical processes in an aquifer system.</title>
        <authorList>
            <person name="Anantharaman K."/>
            <person name="Brown C.T."/>
            <person name="Hug L.A."/>
            <person name="Sharon I."/>
            <person name="Castelle C.J."/>
            <person name="Probst A.J."/>
            <person name="Thomas B.C."/>
            <person name="Singh A."/>
            <person name="Wilkins M.J."/>
            <person name="Karaoz U."/>
            <person name="Brodie E.L."/>
            <person name="Williams K.H."/>
            <person name="Hubbard S.S."/>
            <person name="Banfield J.F."/>
        </authorList>
    </citation>
    <scope>NUCLEOTIDE SEQUENCE [LARGE SCALE GENOMIC DNA]</scope>
</reference>
<evidence type="ECO:0000256" key="2">
    <source>
        <dbReference type="ARBA" id="ARBA00022598"/>
    </source>
</evidence>
<feature type="domain" description="Aminoacyl-transfer RNA synthetases class-II family profile" evidence="11">
    <location>
        <begin position="135"/>
        <end position="422"/>
    </location>
</feature>
<dbReference type="PANTHER" id="PTHR11778">
    <property type="entry name" value="SERYL-TRNA SYNTHETASE"/>
    <property type="match status" value="1"/>
</dbReference>
<dbReference type="EMBL" id="MHHZ01000004">
    <property type="protein sequence ID" value="OGY42393.1"/>
    <property type="molecule type" value="Genomic_DNA"/>
</dbReference>
<dbReference type="EC" id="6.1.1.11" evidence="1 7"/>
<dbReference type="Proteomes" id="UP000176498">
    <property type="component" value="Unassembled WGS sequence"/>
</dbReference>
<dbReference type="AlphaFoldDB" id="A0A1G1XQM2"/>